<dbReference type="InterPro" id="IPR036477">
    <property type="entry name" value="Formyl_transf_N_sf"/>
</dbReference>
<keyword evidence="8" id="KW-1185">Reference proteome</keyword>
<evidence type="ECO:0000256" key="4">
    <source>
        <dbReference type="ARBA" id="ARBA00048558"/>
    </source>
</evidence>
<gene>
    <name evidence="7" type="ORF">H9L09_17010</name>
</gene>
<comment type="catalytic activity">
    <reaction evidence="4">
        <text>L-methionyl-tRNA(fMet) + (6R)-10-formyltetrahydrofolate = N-formyl-L-methionyl-tRNA(fMet) + (6S)-5,6,7,8-tetrahydrofolate + H(+)</text>
        <dbReference type="Rhea" id="RHEA:24380"/>
        <dbReference type="Rhea" id="RHEA-COMP:9952"/>
        <dbReference type="Rhea" id="RHEA-COMP:9953"/>
        <dbReference type="ChEBI" id="CHEBI:15378"/>
        <dbReference type="ChEBI" id="CHEBI:57453"/>
        <dbReference type="ChEBI" id="CHEBI:78530"/>
        <dbReference type="ChEBI" id="CHEBI:78844"/>
        <dbReference type="ChEBI" id="CHEBI:195366"/>
        <dbReference type="EC" id="2.1.2.9"/>
    </reaction>
</comment>
<sequence length="338" mass="36313">MTSETRARVLLVGLGPTTHSALEALAGRFDVVGLVRDCDDEVARAARAYGVPVILATTPADLARLVDETRPDCVVVSSYHRILSAALLDRCRFVNVHYAPLPRYRGRANVNWAILNGEPEAAVTVHTMVPGLDAGGILAQATVPIGRRDTIGLLYDRLNELQRRILAGAVQRCLDGDPGDPQDEAQATYGCTRLPDDGLIDWSRSTDEIDRLVRALSAPYPGAFTFFGLARLEVLAAEPSPDRRTFAGRVPGRVVASSADQGWCDVLTGDGLLRLHRVRLGDEVSAAAAVVRGSRQTLGLRTTDLVERVALLERALADLTADAVETRSEAVSPGRPAP</sequence>
<dbReference type="InterPro" id="IPR002376">
    <property type="entry name" value="Formyl_transf_N"/>
</dbReference>
<evidence type="ECO:0000313" key="8">
    <source>
        <dbReference type="Proteomes" id="UP000515947"/>
    </source>
</evidence>
<dbReference type="Pfam" id="PF02911">
    <property type="entry name" value="Formyl_trans_C"/>
    <property type="match status" value="1"/>
</dbReference>
<keyword evidence="7" id="KW-0808">Transferase</keyword>
<dbReference type="SUPFAM" id="SSF50486">
    <property type="entry name" value="FMT C-terminal domain-like"/>
    <property type="match status" value="1"/>
</dbReference>
<reference evidence="7 8" key="1">
    <citation type="submission" date="2020-08" db="EMBL/GenBank/DDBJ databases">
        <title>Genome sequence of Nocardioides mesophilus KACC 16243T.</title>
        <authorList>
            <person name="Hyun D.-W."/>
            <person name="Bae J.-W."/>
        </authorList>
    </citation>
    <scope>NUCLEOTIDE SEQUENCE [LARGE SCALE GENOMIC DNA]</scope>
    <source>
        <strain evidence="7 8">KACC 16243</strain>
    </source>
</reference>
<protein>
    <recommendedName>
        <fullName evidence="3">Methionyl-tRNA formyltransferase</fullName>
        <ecNumber evidence="2">2.1.2.9</ecNumber>
    </recommendedName>
</protein>
<comment type="function">
    <text evidence="1">Attaches a formyl group to the free amino group of methionyl-tRNA(fMet). The formyl group appears to play a dual role in the initiator identity of N-formylmethionyl-tRNA by promoting its recognition by IF2 and preventing the misappropriation of this tRNA by the elongation apparatus.</text>
</comment>
<evidence type="ECO:0000256" key="1">
    <source>
        <dbReference type="ARBA" id="ARBA00002606"/>
    </source>
</evidence>
<accession>A0A7G9R9A3</accession>
<dbReference type="Pfam" id="PF00551">
    <property type="entry name" value="Formyl_trans_N"/>
    <property type="match status" value="1"/>
</dbReference>
<feature type="domain" description="Formyl transferase C-terminal" evidence="6">
    <location>
        <begin position="195"/>
        <end position="288"/>
    </location>
</feature>
<dbReference type="CDD" id="cd08369">
    <property type="entry name" value="FMT_core"/>
    <property type="match status" value="1"/>
</dbReference>
<name>A0A7G9R9A3_9ACTN</name>
<dbReference type="InterPro" id="IPR005793">
    <property type="entry name" value="Formyl_trans_C"/>
</dbReference>
<evidence type="ECO:0000259" key="6">
    <source>
        <dbReference type="Pfam" id="PF02911"/>
    </source>
</evidence>
<dbReference type="Gene3D" id="3.40.50.170">
    <property type="entry name" value="Formyl transferase, N-terminal domain"/>
    <property type="match status" value="1"/>
</dbReference>
<evidence type="ECO:0000256" key="2">
    <source>
        <dbReference type="ARBA" id="ARBA00012261"/>
    </source>
</evidence>
<proteinExistence type="predicted"/>
<dbReference type="InterPro" id="IPR011034">
    <property type="entry name" value="Formyl_transferase-like_C_sf"/>
</dbReference>
<dbReference type="KEGG" id="nmes:H9L09_17010"/>
<dbReference type="GO" id="GO:0004479">
    <property type="term" value="F:methionyl-tRNA formyltransferase activity"/>
    <property type="evidence" value="ECO:0007669"/>
    <property type="project" value="UniProtKB-EC"/>
</dbReference>
<dbReference type="EC" id="2.1.2.9" evidence="2"/>
<dbReference type="RefSeq" id="WP_187578020.1">
    <property type="nucleotide sequence ID" value="NZ_CP060713.1"/>
</dbReference>
<dbReference type="PANTHER" id="PTHR11138">
    <property type="entry name" value="METHIONYL-TRNA FORMYLTRANSFERASE"/>
    <property type="match status" value="1"/>
</dbReference>
<dbReference type="EMBL" id="CP060713">
    <property type="protein sequence ID" value="QNN52178.1"/>
    <property type="molecule type" value="Genomic_DNA"/>
</dbReference>
<evidence type="ECO:0000259" key="5">
    <source>
        <dbReference type="Pfam" id="PF00551"/>
    </source>
</evidence>
<dbReference type="SUPFAM" id="SSF53328">
    <property type="entry name" value="Formyltransferase"/>
    <property type="match status" value="1"/>
</dbReference>
<dbReference type="PANTHER" id="PTHR11138:SF5">
    <property type="entry name" value="METHIONYL-TRNA FORMYLTRANSFERASE, MITOCHONDRIAL"/>
    <property type="match status" value="1"/>
</dbReference>
<dbReference type="Proteomes" id="UP000515947">
    <property type="component" value="Chromosome"/>
</dbReference>
<dbReference type="GO" id="GO:0005829">
    <property type="term" value="C:cytosol"/>
    <property type="evidence" value="ECO:0007669"/>
    <property type="project" value="TreeGrafter"/>
</dbReference>
<feature type="domain" description="Formyl transferase N-terminal" evidence="5">
    <location>
        <begin position="59"/>
        <end position="168"/>
    </location>
</feature>
<dbReference type="InterPro" id="IPR037022">
    <property type="entry name" value="Formyl_trans_C_sf"/>
</dbReference>
<dbReference type="Gene3D" id="3.10.25.10">
    <property type="entry name" value="Formyl transferase, C-terminal domain"/>
    <property type="match status" value="1"/>
</dbReference>
<organism evidence="7 8">
    <name type="scientific">Nocardioides mesophilus</name>
    <dbReference type="NCBI Taxonomy" id="433659"/>
    <lineage>
        <taxon>Bacteria</taxon>
        <taxon>Bacillati</taxon>
        <taxon>Actinomycetota</taxon>
        <taxon>Actinomycetes</taxon>
        <taxon>Propionibacteriales</taxon>
        <taxon>Nocardioidaceae</taxon>
        <taxon>Nocardioides</taxon>
    </lineage>
</organism>
<evidence type="ECO:0000256" key="3">
    <source>
        <dbReference type="ARBA" id="ARBA00016014"/>
    </source>
</evidence>
<evidence type="ECO:0000313" key="7">
    <source>
        <dbReference type="EMBL" id="QNN52178.1"/>
    </source>
</evidence>
<dbReference type="AlphaFoldDB" id="A0A7G9R9A3"/>